<evidence type="ECO:0000313" key="3">
    <source>
        <dbReference type="EMBL" id="SEG90549.1"/>
    </source>
</evidence>
<reference evidence="4" key="1">
    <citation type="submission" date="2016-10" db="EMBL/GenBank/DDBJ databases">
        <authorList>
            <person name="Varghese N."/>
            <person name="Submissions S."/>
        </authorList>
    </citation>
    <scope>NUCLEOTIDE SEQUENCE [LARGE SCALE GENOMIC DNA]</scope>
    <source>
        <strain evidence="4">DSM 43163</strain>
    </source>
</reference>
<evidence type="ECO:0000256" key="1">
    <source>
        <dbReference type="SAM" id="MobiDB-lite"/>
    </source>
</evidence>
<evidence type="ECO:0000313" key="4">
    <source>
        <dbReference type="Proteomes" id="UP000236723"/>
    </source>
</evidence>
<feature type="region of interest" description="Disordered" evidence="1">
    <location>
        <begin position="575"/>
        <end position="605"/>
    </location>
</feature>
<sequence length="695" mass="75280">MGTRLVRRLSATVAAAIALVLCGSLVADAHIERPSYWPLPGPDCSISPCAGGKVPTPRSLASAIVPAQGSTTRVVCRPDSLKRLEASIKKARKSGYSIRPYDRRGFSATEARELRRINRALFAQCRYREIQPAVTASGNNDRVVVMPGLYTEPTSRSKPTHDKACDPYKLSTGAYSYKGETMCPNDANLIAVHGRAPGGGTDPDPPRVDRHGIPNLGKCIRCNLQLEGSGVSADDVVVDAGDPKSGNHGPRNSVKDVGIRADRADGFVLRNVTVRHANEHNVYVIETNGYLLDRFKAFYAGEYGLLTFVGDFGRTQNCEAAGNGDSGLYPGSGAKTNAGRDKRIYPKARYSQEIRYCDSHHNTSGYSGTDGNATWLHHNNFYDNGLGFTTDVFTAAGHPGFPQQGDLVENNHFFANNFNPYLPGSDVVPTVPVPVGTGMWIAGGNDNIIRNNTFSDNWRRGAMLFAVPDAFVCGPDAEPMPGCDPAKLSTSHRNHFYGNTMKGNGTDFWWDAFPFNVGNCWWGNGKVKTSPKHLPHCSNGKAPMLSVGFGNLANEAELLTCMADLKPGGPCPWFTSPTRPKGSTAAAPRAPGSWYEEKDKHPHDHGKGLRIDDALLAEVTCHSWHEATADQQKRILTKMRVFMGGQIDSPGARGATLSLDKATKVLDNACGLPVSGPFKLYKLYARTAAFTPQIR</sequence>
<dbReference type="EMBL" id="FNVO01000026">
    <property type="protein sequence ID" value="SEG90549.1"/>
    <property type="molecule type" value="Genomic_DNA"/>
</dbReference>
<dbReference type="InterPro" id="IPR012334">
    <property type="entry name" value="Pectin_lyas_fold"/>
</dbReference>
<dbReference type="Proteomes" id="UP000236723">
    <property type="component" value="Unassembled WGS sequence"/>
</dbReference>
<dbReference type="RefSeq" id="WP_146087628.1">
    <property type="nucleotide sequence ID" value="NZ_FNVO01000026.1"/>
</dbReference>
<accession>A0A1H6DZL8</accession>
<organism evidence="3 4">
    <name type="scientific">Thermomonospora echinospora</name>
    <dbReference type="NCBI Taxonomy" id="1992"/>
    <lineage>
        <taxon>Bacteria</taxon>
        <taxon>Bacillati</taxon>
        <taxon>Actinomycetota</taxon>
        <taxon>Actinomycetes</taxon>
        <taxon>Streptosporangiales</taxon>
        <taxon>Thermomonosporaceae</taxon>
        <taxon>Thermomonospora</taxon>
    </lineage>
</organism>
<evidence type="ECO:0000256" key="2">
    <source>
        <dbReference type="SAM" id="SignalP"/>
    </source>
</evidence>
<feature type="signal peptide" evidence="2">
    <location>
        <begin position="1"/>
        <end position="29"/>
    </location>
</feature>
<feature type="chain" id="PRO_5009296348" evidence="2">
    <location>
        <begin position="30"/>
        <end position="695"/>
    </location>
</feature>
<dbReference type="Gene3D" id="2.160.20.10">
    <property type="entry name" value="Single-stranded right-handed beta-helix, Pectin lyase-like"/>
    <property type="match status" value="1"/>
</dbReference>
<feature type="compositionally biased region" description="Basic and acidic residues" evidence="1">
    <location>
        <begin position="595"/>
        <end position="605"/>
    </location>
</feature>
<dbReference type="AlphaFoldDB" id="A0A1H6DZL8"/>
<dbReference type="OrthoDB" id="5172916at2"/>
<gene>
    <name evidence="3" type="ORF">SAMN04489712_12669</name>
</gene>
<dbReference type="InterPro" id="IPR011050">
    <property type="entry name" value="Pectin_lyase_fold/virulence"/>
</dbReference>
<keyword evidence="2" id="KW-0732">Signal</keyword>
<proteinExistence type="predicted"/>
<keyword evidence="4" id="KW-1185">Reference proteome</keyword>
<protein>
    <submittedName>
        <fullName evidence="3">Parallel beta-helix repeat (Two copies)</fullName>
    </submittedName>
</protein>
<dbReference type="SUPFAM" id="SSF51126">
    <property type="entry name" value="Pectin lyase-like"/>
    <property type="match status" value="1"/>
</dbReference>
<name>A0A1H6DZL8_9ACTN</name>